<dbReference type="InterPro" id="IPR016039">
    <property type="entry name" value="Thiolase-like"/>
</dbReference>
<dbReference type="EMBL" id="CP036150">
    <property type="protein sequence ID" value="QEN06656.1"/>
    <property type="molecule type" value="Genomic_DNA"/>
</dbReference>
<dbReference type="SUPFAM" id="SSF52518">
    <property type="entry name" value="Thiamin diphosphate-binding fold (THDP-binding)"/>
    <property type="match status" value="2"/>
</dbReference>
<dbReference type="InterPro" id="IPR009014">
    <property type="entry name" value="Transketo_C/PFOR_II"/>
</dbReference>
<dbReference type="OrthoDB" id="9815506at2"/>
<keyword evidence="12" id="KW-1185">Reference proteome</keyword>
<keyword evidence="7" id="KW-0560">Oxidoreductase</keyword>
<evidence type="ECO:0000259" key="10">
    <source>
        <dbReference type="PROSITE" id="PS50968"/>
    </source>
</evidence>
<evidence type="ECO:0000313" key="11">
    <source>
        <dbReference type="EMBL" id="QEN06656.1"/>
    </source>
</evidence>
<comment type="function">
    <text evidence="3">E1 component of the 2-oxoglutarate dehydrogenase (OGDH) complex which catalyzes the decarboxylation of 2-oxoglutarate, the first step in the conversion of 2-oxoglutarate to succinyl-CoA and CO(2).</text>
</comment>
<evidence type="ECO:0000256" key="5">
    <source>
        <dbReference type="ARBA" id="ARBA00022679"/>
    </source>
</evidence>
<evidence type="ECO:0000256" key="9">
    <source>
        <dbReference type="SAM" id="MobiDB-lite"/>
    </source>
</evidence>
<dbReference type="CDD" id="cd00830">
    <property type="entry name" value="KAS_III"/>
    <property type="match status" value="1"/>
</dbReference>
<feature type="region of interest" description="Disordered" evidence="9">
    <location>
        <begin position="759"/>
        <end position="778"/>
    </location>
</feature>
<reference evidence="11 12" key="1">
    <citation type="submission" date="2019-02" db="EMBL/GenBank/DDBJ databases">
        <title>Complete Genome Sequence and Methylome Analysis of free living Spirochaetas.</title>
        <authorList>
            <person name="Fomenkov A."/>
            <person name="Dubinina G."/>
            <person name="Leshcheva N."/>
            <person name="Mikheeva N."/>
            <person name="Grabovich M."/>
            <person name="Vincze T."/>
            <person name="Roberts R.J."/>
        </authorList>
    </citation>
    <scope>NUCLEOTIDE SEQUENCE [LARGE SCALE GENOMIC DNA]</scope>
    <source>
        <strain evidence="11 12">K2</strain>
    </source>
</reference>
<dbReference type="InterPro" id="IPR005475">
    <property type="entry name" value="Transketolase-like_Pyr-bd"/>
</dbReference>
<evidence type="ECO:0000256" key="3">
    <source>
        <dbReference type="ARBA" id="ARBA00003906"/>
    </source>
</evidence>
<dbReference type="SMART" id="SM00861">
    <property type="entry name" value="Transket_pyr"/>
    <property type="match status" value="1"/>
</dbReference>
<dbReference type="InterPro" id="IPR033248">
    <property type="entry name" value="Transketolase_C"/>
</dbReference>
<evidence type="ECO:0000256" key="2">
    <source>
        <dbReference type="ARBA" id="ARBA00001964"/>
    </source>
</evidence>
<dbReference type="InterPro" id="IPR011053">
    <property type="entry name" value="Single_hybrid_motif"/>
</dbReference>
<evidence type="ECO:0000256" key="8">
    <source>
        <dbReference type="ARBA" id="ARBA00023052"/>
    </source>
</evidence>
<dbReference type="PANTHER" id="PTHR42980:SF1">
    <property type="entry name" value="2-OXOISOVALERATE DEHYDROGENASE SUBUNIT BETA, MITOCHONDRIAL"/>
    <property type="match status" value="1"/>
</dbReference>
<dbReference type="Pfam" id="PF00676">
    <property type="entry name" value="E1_dh"/>
    <property type="match status" value="1"/>
</dbReference>
<evidence type="ECO:0000313" key="12">
    <source>
        <dbReference type="Proteomes" id="UP000324209"/>
    </source>
</evidence>
<dbReference type="GO" id="GO:0007584">
    <property type="term" value="P:response to nutrient"/>
    <property type="evidence" value="ECO:0007669"/>
    <property type="project" value="TreeGrafter"/>
</dbReference>
<dbReference type="Gene3D" id="2.40.50.100">
    <property type="match status" value="1"/>
</dbReference>
<protein>
    <recommendedName>
        <fullName evidence="4">3-methyl-2-oxobutanoate dehydrogenase (2-methylpropanoyl-transferring)</fullName>
        <ecNumber evidence="4">1.2.4.4</ecNumber>
    </recommendedName>
</protein>
<dbReference type="GO" id="GO:0009083">
    <property type="term" value="P:branched-chain amino acid catabolic process"/>
    <property type="evidence" value="ECO:0007669"/>
    <property type="project" value="TreeGrafter"/>
</dbReference>
<dbReference type="InterPro" id="IPR000089">
    <property type="entry name" value="Biotin_lipoyl"/>
</dbReference>
<dbReference type="SUPFAM" id="SSF52922">
    <property type="entry name" value="TK C-terminal domain-like"/>
    <property type="match status" value="1"/>
</dbReference>
<evidence type="ECO:0000256" key="6">
    <source>
        <dbReference type="ARBA" id="ARBA00022823"/>
    </source>
</evidence>
<dbReference type="Proteomes" id="UP000324209">
    <property type="component" value="Chromosome"/>
</dbReference>
<dbReference type="RefSeq" id="WP_149484739.1">
    <property type="nucleotide sequence ID" value="NZ_CP036150.1"/>
</dbReference>
<dbReference type="EC" id="1.2.4.4" evidence="4"/>
<keyword evidence="6" id="KW-0450">Lipoyl</keyword>
<dbReference type="Pfam" id="PF00364">
    <property type="entry name" value="Biotin_lipoyl"/>
    <property type="match status" value="1"/>
</dbReference>
<dbReference type="KEGG" id="ock:EXM22_01115"/>
<dbReference type="Pfam" id="PF08545">
    <property type="entry name" value="ACP_syn_III"/>
    <property type="match status" value="1"/>
</dbReference>
<dbReference type="CDD" id="cd06849">
    <property type="entry name" value="lipoyl_domain"/>
    <property type="match status" value="1"/>
</dbReference>
<name>A0A5C1QJI1_9SPIO</name>
<dbReference type="InterPro" id="IPR013747">
    <property type="entry name" value="ACP_syn_III_C"/>
</dbReference>
<dbReference type="InterPro" id="IPR003016">
    <property type="entry name" value="2-oxoA_DH_lipoyl-BS"/>
</dbReference>
<organism evidence="11 12">
    <name type="scientific">Oceanispirochaeta crateris</name>
    <dbReference type="NCBI Taxonomy" id="2518645"/>
    <lineage>
        <taxon>Bacteria</taxon>
        <taxon>Pseudomonadati</taxon>
        <taxon>Spirochaetota</taxon>
        <taxon>Spirochaetia</taxon>
        <taxon>Spirochaetales</taxon>
        <taxon>Spirochaetaceae</taxon>
        <taxon>Oceanispirochaeta</taxon>
    </lineage>
</organism>
<dbReference type="Pfam" id="PF08541">
    <property type="entry name" value="ACP_syn_III_C"/>
    <property type="match status" value="1"/>
</dbReference>
<dbReference type="CDD" id="cd02000">
    <property type="entry name" value="TPP_E1_PDC_ADC_BCADC"/>
    <property type="match status" value="1"/>
</dbReference>
<keyword evidence="8" id="KW-0786">Thiamine pyrophosphate</keyword>
<dbReference type="PROSITE" id="PS00189">
    <property type="entry name" value="LIPOYL"/>
    <property type="match status" value="1"/>
</dbReference>
<keyword evidence="5" id="KW-0808">Transferase</keyword>
<dbReference type="InterPro" id="IPR013751">
    <property type="entry name" value="ACP_syn_III_N"/>
</dbReference>
<dbReference type="PROSITE" id="PS50968">
    <property type="entry name" value="BIOTINYL_LIPOYL"/>
    <property type="match status" value="1"/>
</dbReference>
<dbReference type="GO" id="GO:0004315">
    <property type="term" value="F:3-oxoacyl-[acyl-carrier-protein] synthase activity"/>
    <property type="evidence" value="ECO:0007669"/>
    <property type="project" value="InterPro"/>
</dbReference>
<dbReference type="GO" id="GO:0003863">
    <property type="term" value="F:branched-chain 2-oxo acid dehydrogenase activity"/>
    <property type="evidence" value="ECO:0007669"/>
    <property type="project" value="UniProtKB-EC"/>
</dbReference>
<dbReference type="InterPro" id="IPR001017">
    <property type="entry name" value="DH_E1"/>
</dbReference>
<evidence type="ECO:0000256" key="4">
    <source>
        <dbReference type="ARBA" id="ARBA00012277"/>
    </source>
</evidence>
<dbReference type="AlphaFoldDB" id="A0A5C1QJI1"/>
<dbReference type="PANTHER" id="PTHR42980">
    <property type="entry name" value="2-OXOISOVALERATE DEHYDROGENASE SUBUNIT BETA-RELATED"/>
    <property type="match status" value="1"/>
</dbReference>
<evidence type="ECO:0000256" key="1">
    <source>
        <dbReference type="ARBA" id="ARBA00001938"/>
    </source>
</evidence>
<dbReference type="InterPro" id="IPR029061">
    <property type="entry name" value="THDP-binding"/>
</dbReference>
<gene>
    <name evidence="11" type="ORF">EXM22_01115</name>
</gene>
<dbReference type="Pfam" id="PF02780">
    <property type="entry name" value="Transketolase_C"/>
    <property type="match status" value="1"/>
</dbReference>
<comment type="cofactor">
    <cofactor evidence="2">
        <name>thiamine diphosphate</name>
        <dbReference type="ChEBI" id="CHEBI:58937"/>
    </cofactor>
</comment>
<dbReference type="GO" id="GO:0006633">
    <property type="term" value="P:fatty acid biosynthetic process"/>
    <property type="evidence" value="ECO:0007669"/>
    <property type="project" value="InterPro"/>
</dbReference>
<evidence type="ECO:0000256" key="7">
    <source>
        <dbReference type="ARBA" id="ARBA00023002"/>
    </source>
</evidence>
<dbReference type="Pfam" id="PF02779">
    <property type="entry name" value="Transket_pyr"/>
    <property type="match status" value="1"/>
</dbReference>
<proteinExistence type="predicted"/>
<dbReference type="Gene3D" id="3.40.50.970">
    <property type="match status" value="2"/>
</dbReference>
<comment type="cofactor">
    <cofactor evidence="1">
        <name>(R)-lipoate</name>
        <dbReference type="ChEBI" id="CHEBI:83088"/>
    </cofactor>
</comment>
<feature type="domain" description="Lipoyl-binding" evidence="10">
    <location>
        <begin position="673"/>
        <end position="748"/>
    </location>
</feature>
<dbReference type="Gene3D" id="3.40.50.920">
    <property type="match status" value="1"/>
</dbReference>
<dbReference type="SUPFAM" id="SSF53901">
    <property type="entry name" value="Thiolase-like"/>
    <property type="match status" value="1"/>
</dbReference>
<dbReference type="Gene3D" id="3.40.47.10">
    <property type="match status" value="1"/>
</dbReference>
<dbReference type="SUPFAM" id="SSF51230">
    <property type="entry name" value="Single hybrid motif"/>
    <property type="match status" value="1"/>
</dbReference>
<sequence>MDLQTFRKNYTTMVTAREMDLLEQSYTGRGEAFFHVSGAGHEATCLLQDVLGPQDWLHCHYRDKALMLARGISPEMFFMSLFNKDGSHSRGRQMNAHMSDPAKKVLSIVGPVGNSALQAAGVAEAVKDHQDHPIVLCGLGDGMSQQGEVLEAVAHAVRKELPVLFFIQDNQFAISTKTEGQTFFSRPDGPADDFYGIPITRLDGRHPMTLPEAFETLVGEMRADRNPRIVVFSVERLHSHTNADDHRVYRSQDEIQSAHETGDPIVHLGNWLIEQGISAEELDQEVEQIRVALAETARKVQQSADPQPVFSAKRELPAQLCDPEQEYRGTPGKESLTMIEALRETLRFQMGRNPGVELLGEDLEDPKGDVFGVTKSLSQEFPGRVQNSPLTESTIIGLSVGRALAGKQPVAFLQFADFLPIAFNQLWAEAGSMFWRTDGGWQCPMIVMVSCGGYKPGLGPFHASSMEAVAAHIPGVDVVMPSTAGDAAGLLNAAFESKRPTIFFYPKACLNEAVSRTSGDVSRQLVPLGVARKLSEGEHISFVSYGNPVKLCVKAAQTLLEQGITSDVIDLRSISPWDRNQVFASAEKTGRVIIVHEENRTASMSSEIAAELAEHVKGPLMVRRLVREDTFVPCNFDNQLVLLPSYQKILETAVDLLGGKISWTKEKDSHSGLFTVEIIGTSPADETAAIIEWKIKAGDTITEGQLIADFEADKAAAELKSPVSGIVEELLLDEGEAVEIGTPALTVKTDAGGELLLKPKTKEEPGEPHISGMNPDTGRILQTSAAPSEDRRPWILDVEGVLGSRIVDNAEIMEQCPGWEEGEIFKMTGIESRNWIAEGEDIISLSEKAVKTVLSRNNLKLEDLSLILVTSGTPGTITPSLATRIQHTLIPEGKHGLFCPAFDINAACSGYLYALQSAWDFLNTRPDGIILVVTAEVLSPLVDRSDKSTSPIFGDAATATIVTGSQSPLQGKARVFRPVTSAAGEAGTILTVPADPNQTIFMNGPKVYLEAVHSMISLLENACDEGGIALDELDLIVPHQANQRIINAVKQRLKLPEEQVYSQIKNRGNTSSCTIPLCLESILQGSTKGLLGLTAFGGGFTSAGGLVEIV</sequence>
<accession>A0A5C1QJI1</accession>